<evidence type="ECO:0000313" key="2">
    <source>
        <dbReference type="EMBL" id="MEE4543995.1"/>
    </source>
</evidence>
<keyword evidence="3" id="KW-1185">Reference proteome</keyword>
<organism evidence="2 3">
    <name type="scientific">Actinacidiphila polyblastidii</name>
    <dbReference type="NCBI Taxonomy" id="3110430"/>
    <lineage>
        <taxon>Bacteria</taxon>
        <taxon>Bacillati</taxon>
        <taxon>Actinomycetota</taxon>
        <taxon>Actinomycetes</taxon>
        <taxon>Kitasatosporales</taxon>
        <taxon>Streptomycetaceae</taxon>
        <taxon>Actinacidiphila</taxon>
    </lineage>
</organism>
<evidence type="ECO:0008006" key="4">
    <source>
        <dbReference type="Google" id="ProtNLM"/>
    </source>
</evidence>
<evidence type="ECO:0000313" key="3">
    <source>
        <dbReference type="Proteomes" id="UP001344658"/>
    </source>
</evidence>
<gene>
    <name evidence="2" type="ORF">V2S66_18715</name>
</gene>
<proteinExistence type="predicted"/>
<sequence>MPAVTAADLASRIEALWGQPLGELRQEAEEHPGSTMLGAVVRLHTDTDFAERTIAYHRDRLRQLSDPGREIDDSTARHLLDTAQRLAIAVTARTAHLAAATAVLDGLRRRDPMPVPAQPADLAAGPAQPAALVAGPAQPADLLRTR</sequence>
<accession>A0ABU7PDV9</accession>
<dbReference type="EMBL" id="JAZEWV010000014">
    <property type="protein sequence ID" value="MEE4543995.1"/>
    <property type="molecule type" value="Genomic_DNA"/>
</dbReference>
<dbReference type="Proteomes" id="UP001344658">
    <property type="component" value="Unassembled WGS sequence"/>
</dbReference>
<evidence type="ECO:0000256" key="1">
    <source>
        <dbReference type="SAM" id="MobiDB-lite"/>
    </source>
</evidence>
<protein>
    <recommendedName>
        <fullName evidence="4">DUF222 domain-containing protein</fullName>
    </recommendedName>
</protein>
<feature type="compositionally biased region" description="Low complexity" evidence="1">
    <location>
        <begin position="118"/>
        <end position="146"/>
    </location>
</feature>
<comment type="caution">
    <text evidence="2">The sequence shown here is derived from an EMBL/GenBank/DDBJ whole genome shotgun (WGS) entry which is preliminary data.</text>
</comment>
<feature type="region of interest" description="Disordered" evidence="1">
    <location>
        <begin position="109"/>
        <end position="146"/>
    </location>
</feature>
<name>A0ABU7PDV9_9ACTN</name>
<reference evidence="2 3" key="1">
    <citation type="submission" date="2023-12" db="EMBL/GenBank/DDBJ databases">
        <title>Streptomyces sp. V4-01.</title>
        <authorList>
            <person name="Somphong A."/>
            <person name="Phongsopitanun W."/>
        </authorList>
    </citation>
    <scope>NUCLEOTIDE SEQUENCE [LARGE SCALE GENOMIC DNA]</scope>
    <source>
        <strain evidence="2 3">V4-01</strain>
    </source>
</reference>
<dbReference type="RefSeq" id="WP_330796898.1">
    <property type="nucleotide sequence ID" value="NZ_JAZEWV010000014.1"/>
</dbReference>